<feature type="region of interest" description="Disordered" evidence="2">
    <location>
        <begin position="759"/>
        <end position="980"/>
    </location>
</feature>
<feature type="compositionally biased region" description="Polar residues" evidence="2">
    <location>
        <begin position="244"/>
        <end position="257"/>
    </location>
</feature>
<proteinExistence type="predicted"/>
<name>A0A1E7FVI9_9STRA</name>
<dbReference type="EMBL" id="KV784353">
    <property type="protein sequence ID" value="OEU21853.1"/>
    <property type="molecule type" value="Genomic_DNA"/>
</dbReference>
<feature type="compositionally biased region" description="Polar residues" evidence="2">
    <location>
        <begin position="448"/>
        <end position="457"/>
    </location>
</feature>
<sequence>MANSDLLDDDDDGSAFDNTNTNNNTTSSIPANTDDLHQQSSLSPPPPSGSMDFALPPPSSADIASDVQDVDLQQQQHSEPNEQEQELQPQPQPQRQASINLLDFGAVNDVEDTDLHQQQHSEPNEQEQQSQPQPQRQASINLLDFGAVNGVEDADLQQQQQQHSEPNEQEQQSQPQRQASINLLHFGAVNGVEDADLQQQQQQQQQHSEPNEREQQSQPQRQASINLLDFGGEGIDNNSNNNNEGTVESTQNTQQSPFVDVLDPQPHPTQQQQEQEQLLDIFAGNNDTTSMPVTTKRDSFAPVDPSQQQSTVLDSTMMAATDAIPPAAATTITTVPKSGNEDPFGVFMHPTKPQSQQQQPAGTLISDPFLNISTPTTTTSTKDSSIQPSLDTATDDIEKAETTTTTSSEIPTLNSITDAATNSATTVVEKNTVTESHDDVIVVSSDSNNTADINQNDTNRDGDADKPSIVVPDNGKMGDIIGKEREQNVHDDNASEISPSIVKPVERTKDNEESDDGIDDDNSKEEEKQDEAPASTTTTMVVPTPEPEVSEELFESVDVSSDKEEDDDGVDDDDNKEEKKEDETPKVLPSTSTTTTIVAPTSEPEISEELFESVSLLDDILDDNNEDETKQDQDNVPKTAEKEDQDYSVRNDNKTEINTENNSNKGKTLPVESENEEKDKEQEQERVVNADALTLTTTTTSDEQILVGGRSIPGSEVTKRFANFKNLAAGAVAGQTQRFQNVQVPQRFQNVQVPQRFSRKNFFGGGNKASDDIKPPVEEQDTAKTITADDVVNNPQSSTPVPNSEVQATSTVSSEAIPFNHDECNNNCTSEKSTIPSVNPKSQSTDSQVPATVSNTNDSVGDELEGSFSDREIIPSENTIEANNAVNHETEKMSDIAESSVTEAEKTNKDSNDSKSSATSPISSKTESPSKESNATTAHDISKAAVDSSETNPINVDINENTASSITPDRITTTSSETSPFESAIAIESADDTPPLAAEPESDSATSSTTAPQPLQTISKPLPDTSHQVELLQKELHAAHTTIMQLQHHDDVEEKRPGDAVMVEIQANLQKEMNRRAEAEEKARVVMAKSQTVGEEYKTFKIESTKNLDELTCKYEILNKEKDDMKKELTQIREERDEQARKEMALTTRLNGAKKKEAVKANAAEHYEEQVDQLESYVKDYKSQLETLTIERDQLQEELEEWKQYAEKRTKQLETALNDEKKLNNERKTKMKGFVEAKTEEVRSAKADYLSLQTELDQNTSSLTELNHRYKQLHAQWVQSQTRNRELQRDMMKIKKDSEKMNKVGGSLEARLSRSAQQSEDHKNKRIHARNELMSVLGQLEAERAVNTRLQESIKMTFTPKALSQQQTIQEALDDFEGALQKLSARLGRPLAPNTNDSMMGGSSVDNQSLDDDGSIGINSMNGTGEGDDGDEDSNISSGTVTLSEINTNRAVQKLENETQRVSRNVLAFSSSVERMNGLLDGAGTRNCVDAALSSILMMGGVGGGGTITNGNATPGGTNSTRRSSARGGQRYGQISANLT</sequence>
<dbReference type="KEGG" id="fcy:FRACYDRAFT_258825"/>
<reference evidence="3 4" key="1">
    <citation type="submission" date="2016-09" db="EMBL/GenBank/DDBJ databases">
        <title>Extensive genetic diversity and differential bi-allelic expression allows diatom success in the polar Southern Ocean.</title>
        <authorList>
            <consortium name="DOE Joint Genome Institute"/>
            <person name="Mock T."/>
            <person name="Otillar R.P."/>
            <person name="Strauss J."/>
            <person name="Dupont C."/>
            <person name="Frickenhaus S."/>
            <person name="Maumus F."/>
            <person name="Mcmullan M."/>
            <person name="Sanges R."/>
            <person name="Schmutz J."/>
            <person name="Toseland A."/>
            <person name="Valas R."/>
            <person name="Veluchamy A."/>
            <person name="Ward B.J."/>
            <person name="Allen A."/>
            <person name="Barry K."/>
            <person name="Falciatore A."/>
            <person name="Ferrante M."/>
            <person name="Fortunato A.E."/>
            <person name="Gloeckner G."/>
            <person name="Gruber A."/>
            <person name="Hipkin R."/>
            <person name="Janech M."/>
            <person name="Kroth P."/>
            <person name="Leese F."/>
            <person name="Lindquist E."/>
            <person name="Lyon B.R."/>
            <person name="Martin J."/>
            <person name="Mayer C."/>
            <person name="Parker M."/>
            <person name="Quesneville H."/>
            <person name="Raymond J."/>
            <person name="Uhlig C."/>
            <person name="Valentin K.U."/>
            <person name="Worden A.Z."/>
            <person name="Armbrust E.V."/>
            <person name="Bowler C."/>
            <person name="Green B."/>
            <person name="Moulton V."/>
            <person name="Van Oosterhout C."/>
            <person name="Grigoriev I."/>
        </authorList>
    </citation>
    <scope>NUCLEOTIDE SEQUENCE [LARGE SCALE GENOMIC DNA]</scope>
    <source>
        <strain evidence="3 4">CCMP1102</strain>
    </source>
</reference>
<feature type="compositionally biased region" description="Basic and acidic residues" evidence="2">
    <location>
        <begin position="576"/>
        <end position="585"/>
    </location>
</feature>
<feature type="compositionally biased region" description="Low complexity" evidence="2">
    <location>
        <begin position="124"/>
        <end position="139"/>
    </location>
</feature>
<feature type="coiled-coil region" evidence="1">
    <location>
        <begin position="1062"/>
        <end position="1255"/>
    </location>
</feature>
<feature type="compositionally biased region" description="Polar residues" evidence="2">
    <location>
        <begin position="825"/>
        <end position="859"/>
    </location>
</feature>
<organism evidence="3 4">
    <name type="scientific">Fragilariopsis cylindrus CCMP1102</name>
    <dbReference type="NCBI Taxonomy" id="635003"/>
    <lineage>
        <taxon>Eukaryota</taxon>
        <taxon>Sar</taxon>
        <taxon>Stramenopiles</taxon>
        <taxon>Ochrophyta</taxon>
        <taxon>Bacillariophyta</taxon>
        <taxon>Bacillariophyceae</taxon>
        <taxon>Bacillariophycidae</taxon>
        <taxon>Bacillariales</taxon>
        <taxon>Bacillariaceae</taxon>
        <taxon>Fragilariopsis</taxon>
    </lineage>
</organism>
<feature type="compositionally biased region" description="Low complexity" evidence="2">
    <location>
        <begin position="157"/>
        <end position="178"/>
    </location>
</feature>
<feature type="compositionally biased region" description="Basic and acidic residues" evidence="2">
    <location>
        <begin position="627"/>
        <end position="657"/>
    </location>
</feature>
<keyword evidence="1" id="KW-0175">Coiled coil</keyword>
<evidence type="ECO:0000313" key="3">
    <source>
        <dbReference type="EMBL" id="OEU21853.1"/>
    </source>
</evidence>
<feature type="compositionally biased region" description="Basic and acidic residues" evidence="2">
    <location>
        <begin position="677"/>
        <end position="688"/>
    </location>
</feature>
<feature type="compositionally biased region" description="Low complexity" evidence="2">
    <location>
        <begin position="914"/>
        <end position="927"/>
    </location>
</feature>
<feature type="compositionally biased region" description="Acidic residues" evidence="2">
    <location>
        <begin position="1"/>
        <end position="14"/>
    </location>
</feature>
<feature type="region of interest" description="Disordered" evidence="2">
    <location>
        <begin position="993"/>
        <end position="1020"/>
    </location>
</feature>
<feature type="compositionally biased region" description="Polar residues" evidence="2">
    <location>
        <begin position="216"/>
        <end position="225"/>
    </location>
</feature>
<feature type="compositionally biased region" description="Acidic residues" evidence="2">
    <location>
        <begin position="512"/>
        <end position="524"/>
    </location>
</feature>
<feature type="compositionally biased region" description="Basic and acidic residues" evidence="2">
    <location>
        <begin position="903"/>
        <end position="913"/>
    </location>
</feature>
<evidence type="ECO:0000313" key="4">
    <source>
        <dbReference type="Proteomes" id="UP000095751"/>
    </source>
</evidence>
<feature type="compositionally biased region" description="Polar residues" evidence="2">
    <location>
        <begin position="876"/>
        <end position="887"/>
    </location>
</feature>
<dbReference type="InParanoid" id="A0A1E7FVI9"/>
<feature type="compositionally biased region" description="Low complexity" evidence="2">
    <location>
        <begin position="1509"/>
        <end position="1521"/>
    </location>
</feature>
<feature type="compositionally biased region" description="Low complexity" evidence="2">
    <location>
        <begin position="66"/>
        <end position="76"/>
    </location>
</feature>
<keyword evidence="4" id="KW-1185">Reference proteome</keyword>
<dbReference type="OrthoDB" id="48871at2759"/>
<feature type="region of interest" description="Disordered" evidence="2">
    <location>
        <begin position="1"/>
        <end position="309"/>
    </location>
</feature>
<feature type="compositionally biased region" description="Polar residues" evidence="2">
    <location>
        <begin position="793"/>
        <end position="814"/>
    </location>
</feature>
<gene>
    <name evidence="3" type="ORF">FRACYDRAFT_258825</name>
</gene>
<dbReference type="Proteomes" id="UP000095751">
    <property type="component" value="Unassembled WGS sequence"/>
</dbReference>
<feature type="compositionally biased region" description="Acidic residues" evidence="2">
    <location>
        <begin position="563"/>
        <end position="575"/>
    </location>
</feature>
<feature type="region of interest" description="Disordered" evidence="2">
    <location>
        <begin position="437"/>
        <end position="692"/>
    </location>
</feature>
<feature type="compositionally biased region" description="Polar residues" evidence="2">
    <location>
        <begin position="948"/>
        <end position="971"/>
    </location>
</feature>
<feature type="compositionally biased region" description="Low complexity" evidence="2">
    <location>
        <begin position="532"/>
        <end position="543"/>
    </location>
</feature>
<protein>
    <submittedName>
        <fullName evidence="3">Uncharacterized protein</fullName>
    </submittedName>
</protein>
<feature type="compositionally biased region" description="Polar residues" evidence="2">
    <location>
        <begin position="1003"/>
        <end position="1019"/>
    </location>
</feature>
<evidence type="ECO:0000256" key="2">
    <source>
        <dbReference type="SAM" id="MobiDB-lite"/>
    </source>
</evidence>
<feature type="compositionally biased region" description="Basic and acidic residues" evidence="2">
    <location>
        <begin position="113"/>
        <end position="123"/>
    </location>
</feature>
<feature type="compositionally biased region" description="Low complexity" evidence="2">
    <location>
        <begin position="373"/>
        <end position="385"/>
    </location>
</feature>
<evidence type="ECO:0000256" key="1">
    <source>
        <dbReference type="SAM" id="Coils"/>
    </source>
</evidence>
<accession>A0A1E7FVI9</accession>
<feature type="region of interest" description="Disordered" evidence="2">
    <location>
        <begin position="1389"/>
        <end position="1442"/>
    </location>
</feature>
<feature type="compositionally biased region" description="Basic and acidic residues" evidence="2">
    <location>
        <begin position="481"/>
        <end position="493"/>
    </location>
</feature>
<feature type="region of interest" description="Disordered" evidence="2">
    <location>
        <begin position="1508"/>
        <end position="1540"/>
    </location>
</feature>
<feature type="compositionally biased region" description="Low complexity" evidence="2">
    <location>
        <begin position="86"/>
        <end position="96"/>
    </location>
</feature>
<feature type="region of interest" description="Disordered" evidence="2">
    <location>
        <begin position="373"/>
        <end position="395"/>
    </location>
</feature>